<dbReference type="Gene3D" id="3.40.30.10">
    <property type="entry name" value="Glutaredoxin"/>
    <property type="match status" value="1"/>
</dbReference>
<dbReference type="Proteomes" id="UP000019335">
    <property type="component" value="Chromosome 14"/>
</dbReference>
<keyword evidence="4" id="KW-0413">Isomerase</keyword>
<comment type="caution">
    <text evidence="4">The sequence shown here is derived from an EMBL/GenBank/DDBJ whole genome shotgun (WGS) entry which is preliminary data.</text>
</comment>
<gene>
    <name evidence="4" type="ORF">Naga_100020g27</name>
</gene>
<dbReference type="InterPro" id="IPR017937">
    <property type="entry name" value="Thioredoxin_CS"/>
</dbReference>
<keyword evidence="5" id="KW-1185">Reference proteome</keyword>
<keyword evidence="1" id="KW-1133">Transmembrane helix</keyword>
<dbReference type="PROSITE" id="PS51352">
    <property type="entry name" value="THIOREDOXIN_2"/>
    <property type="match status" value="1"/>
</dbReference>
<dbReference type="InterPro" id="IPR013766">
    <property type="entry name" value="Thioredoxin_domain"/>
</dbReference>
<sequence length="231" mass="25443">MGSMMAALCTVSTFVATLFCVFLIASATEVVELTDSNFEHLTQASTGATTGDWLVAFSAPWCGHCKHLVPTWEEVAMELKGEVNVAKVDAIANSNLASRFSIRAFPMLKFFHQGSMYDYRGPRNAEQLLEFARGGYKNMPSAPVPVPPTFLAKIKLQLDEVTEGLQALCYQIVREAQAVYKGERPIDTPFIVMMTVIFLFFGVIVLSFAALFTGPVVPNGKRDKQSTKKNN</sequence>
<evidence type="ECO:0000259" key="3">
    <source>
        <dbReference type="PROSITE" id="PS51352"/>
    </source>
</evidence>
<dbReference type="InterPro" id="IPR036249">
    <property type="entry name" value="Thioredoxin-like_sf"/>
</dbReference>
<dbReference type="PANTHER" id="PTHR19991:SF2">
    <property type="entry name" value="GH08893P"/>
    <property type="match status" value="1"/>
</dbReference>
<dbReference type="PANTHER" id="PTHR19991">
    <property type="entry name" value="L 2 01289"/>
    <property type="match status" value="1"/>
</dbReference>
<dbReference type="OrthoDB" id="427280at2759"/>
<protein>
    <submittedName>
        <fullName evidence="4">Protein disulfide-isomerase</fullName>
    </submittedName>
</protein>
<organism evidence="4 5">
    <name type="scientific">Nannochloropsis gaditana</name>
    <dbReference type="NCBI Taxonomy" id="72520"/>
    <lineage>
        <taxon>Eukaryota</taxon>
        <taxon>Sar</taxon>
        <taxon>Stramenopiles</taxon>
        <taxon>Ochrophyta</taxon>
        <taxon>Eustigmatophyceae</taxon>
        <taxon>Eustigmatales</taxon>
        <taxon>Monodopsidaceae</taxon>
        <taxon>Nannochloropsis</taxon>
    </lineage>
</organism>
<dbReference type="PROSITE" id="PS00194">
    <property type="entry name" value="THIOREDOXIN_1"/>
    <property type="match status" value="1"/>
</dbReference>
<feature type="chain" id="PRO_5004901173" evidence="2">
    <location>
        <begin position="28"/>
        <end position="231"/>
    </location>
</feature>
<evidence type="ECO:0000313" key="5">
    <source>
        <dbReference type="Proteomes" id="UP000019335"/>
    </source>
</evidence>
<evidence type="ECO:0000256" key="1">
    <source>
        <dbReference type="SAM" id="Phobius"/>
    </source>
</evidence>
<keyword evidence="1" id="KW-0812">Transmembrane</keyword>
<feature type="signal peptide" evidence="2">
    <location>
        <begin position="1"/>
        <end position="27"/>
    </location>
</feature>
<name>W7TVF0_9STRA</name>
<evidence type="ECO:0000256" key="2">
    <source>
        <dbReference type="SAM" id="SignalP"/>
    </source>
</evidence>
<dbReference type="EMBL" id="AZIL01001306">
    <property type="protein sequence ID" value="EWM24289.1"/>
    <property type="molecule type" value="Genomic_DNA"/>
</dbReference>
<feature type="domain" description="Thioredoxin" evidence="3">
    <location>
        <begin position="22"/>
        <end position="137"/>
    </location>
</feature>
<reference evidence="4 5" key="1">
    <citation type="journal article" date="2014" name="Mol. Plant">
        <title>Chromosome Scale Genome Assembly and Transcriptome Profiling of Nannochloropsis gaditana in Nitrogen Depletion.</title>
        <authorList>
            <person name="Corteggiani Carpinelli E."/>
            <person name="Telatin A."/>
            <person name="Vitulo N."/>
            <person name="Forcato C."/>
            <person name="D'Angelo M."/>
            <person name="Schiavon R."/>
            <person name="Vezzi A."/>
            <person name="Giacometti G.M."/>
            <person name="Morosinotto T."/>
            <person name="Valle G."/>
        </authorList>
    </citation>
    <scope>NUCLEOTIDE SEQUENCE [LARGE SCALE GENOMIC DNA]</scope>
    <source>
        <strain evidence="4 5">B-31</strain>
    </source>
</reference>
<dbReference type="GO" id="GO:0016853">
    <property type="term" value="F:isomerase activity"/>
    <property type="evidence" value="ECO:0007669"/>
    <property type="project" value="UniProtKB-KW"/>
</dbReference>
<keyword evidence="2" id="KW-0732">Signal</keyword>
<dbReference type="SUPFAM" id="SSF52833">
    <property type="entry name" value="Thioredoxin-like"/>
    <property type="match status" value="1"/>
</dbReference>
<proteinExistence type="predicted"/>
<feature type="transmembrane region" description="Helical" evidence="1">
    <location>
        <begin position="190"/>
        <end position="212"/>
    </location>
</feature>
<dbReference type="AlphaFoldDB" id="W7TVF0"/>
<accession>W7TVF0</accession>
<dbReference type="Pfam" id="PF00085">
    <property type="entry name" value="Thioredoxin"/>
    <property type="match status" value="1"/>
</dbReference>
<keyword evidence="1" id="KW-0472">Membrane</keyword>
<evidence type="ECO:0000313" key="4">
    <source>
        <dbReference type="EMBL" id="EWM24289.1"/>
    </source>
</evidence>
<dbReference type="CDD" id="cd02961">
    <property type="entry name" value="PDI_a_family"/>
    <property type="match status" value="1"/>
</dbReference>